<dbReference type="STRING" id="461836.A0A0L0D6E7"/>
<dbReference type="RefSeq" id="XP_013760161.1">
    <property type="nucleotide sequence ID" value="XM_013904707.1"/>
</dbReference>
<dbReference type="InterPro" id="IPR006722">
    <property type="entry name" value="Sedlin"/>
</dbReference>
<organism evidence="1 2">
    <name type="scientific">Thecamonas trahens ATCC 50062</name>
    <dbReference type="NCBI Taxonomy" id="461836"/>
    <lineage>
        <taxon>Eukaryota</taxon>
        <taxon>Apusozoa</taxon>
        <taxon>Apusomonadida</taxon>
        <taxon>Apusomonadidae</taxon>
        <taxon>Thecamonas</taxon>
    </lineage>
</organism>
<dbReference type="InterPro" id="IPR011012">
    <property type="entry name" value="Longin-like_dom_sf"/>
</dbReference>
<dbReference type="Proteomes" id="UP000054408">
    <property type="component" value="Unassembled WGS sequence"/>
</dbReference>
<dbReference type="EMBL" id="GL349444">
    <property type="protein sequence ID" value="KNC46888.1"/>
    <property type="molecule type" value="Genomic_DNA"/>
</dbReference>
<dbReference type="Pfam" id="PF04628">
    <property type="entry name" value="Sedlin_N"/>
    <property type="match status" value="1"/>
</dbReference>
<keyword evidence="2" id="KW-1185">Reference proteome</keyword>
<dbReference type="GO" id="GO:0005737">
    <property type="term" value="C:cytoplasm"/>
    <property type="evidence" value="ECO:0007669"/>
    <property type="project" value="GOC"/>
</dbReference>
<dbReference type="eggNOG" id="KOG3444">
    <property type="taxonomic scope" value="Eukaryota"/>
</dbReference>
<evidence type="ECO:0000313" key="2">
    <source>
        <dbReference type="Proteomes" id="UP000054408"/>
    </source>
</evidence>
<dbReference type="AlphaFoldDB" id="A0A0L0D6E7"/>
<evidence type="ECO:0000313" key="1">
    <source>
        <dbReference type="EMBL" id="KNC46888.1"/>
    </source>
</evidence>
<reference evidence="1 2" key="1">
    <citation type="submission" date="2010-05" db="EMBL/GenBank/DDBJ databases">
        <title>The Genome Sequence of Thecamonas trahens ATCC 50062.</title>
        <authorList>
            <consortium name="The Broad Institute Genome Sequencing Platform"/>
            <person name="Russ C."/>
            <person name="Cuomo C."/>
            <person name="Shea T."/>
            <person name="Young S.K."/>
            <person name="Zeng Q."/>
            <person name="Koehrsen M."/>
            <person name="Haas B."/>
            <person name="Borodovsky M."/>
            <person name="Guigo R."/>
            <person name="Alvarado L."/>
            <person name="Berlin A."/>
            <person name="Bochicchio J."/>
            <person name="Borenstein D."/>
            <person name="Chapman S."/>
            <person name="Chen Z."/>
            <person name="Freedman E."/>
            <person name="Gellesch M."/>
            <person name="Goldberg J."/>
            <person name="Griggs A."/>
            <person name="Gujja S."/>
            <person name="Heilman E."/>
            <person name="Heiman D."/>
            <person name="Hepburn T."/>
            <person name="Howarth C."/>
            <person name="Jen D."/>
            <person name="Larson L."/>
            <person name="Mehta T."/>
            <person name="Park D."/>
            <person name="Pearson M."/>
            <person name="Roberts A."/>
            <person name="Saif S."/>
            <person name="Shenoy N."/>
            <person name="Sisk P."/>
            <person name="Stolte C."/>
            <person name="Sykes S."/>
            <person name="Thomson T."/>
            <person name="Walk T."/>
            <person name="White J."/>
            <person name="Yandava C."/>
            <person name="Burger G."/>
            <person name="Gray M.W."/>
            <person name="Holland P.W.H."/>
            <person name="King N."/>
            <person name="Lang F.B.F."/>
            <person name="Roger A.J."/>
            <person name="Ruiz-Trillo I."/>
            <person name="Lander E."/>
            <person name="Nusbaum C."/>
        </authorList>
    </citation>
    <scope>NUCLEOTIDE SEQUENCE [LARGE SCALE GENOMIC DNA]</scope>
    <source>
        <strain evidence="1 2">ATCC 50062</strain>
    </source>
</reference>
<accession>A0A0L0D6E7</accession>
<proteinExistence type="predicted"/>
<dbReference type="PANTHER" id="PTHR12403">
    <property type="entry name" value="TRAFFICKING PROTEIN PARTICLE COMPLEX SUBUNIT 2"/>
    <property type="match status" value="1"/>
</dbReference>
<gene>
    <name evidence="1" type="ORF">AMSG_03319</name>
</gene>
<name>A0A0L0D6E7_THETB</name>
<dbReference type="OrthoDB" id="10258445at2759"/>
<sequence length="110" mass="11885">MGFHALMHTCLDMVEEAEGSSDSYLGLLTATEDYRVYGYVTNTRITLLAAIADGGELKASNVGSLLRYLHTLYMDAVCNPFHTLDAPLASPRFAAALDQVAATWTGGLIR</sequence>
<dbReference type="GeneID" id="25562931"/>
<dbReference type="SUPFAM" id="SSF64356">
    <property type="entry name" value="SNARE-like"/>
    <property type="match status" value="1"/>
</dbReference>
<dbReference type="Gene3D" id="3.30.450.70">
    <property type="match status" value="1"/>
</dbReference>
<dbReference type="GO" id="GO:0006888">
    <property type="term" value="P:endoplasmic reticulum to Golgi vesicle-mediated transport"/>
    <property type="evidence" value="ECO:0007669"/>
    <property type="project" value="InterPro"/>
</dbReference>
<protein>
    <submittedName>
        <fullName evidence="1">HSPC176 protein</fullName>
    </submittedName>
</protein>
<dbReference type="OMA" id="AVIAKEX"/>